<feature type="transmembrane region" description="Helical" evidence="2">
    <location>
        <begin position="35"/>
        <end position="54"/>
    </location>
</feature>
<dbReference type="GO" id="GO:0016020">
    <property type="term" value="C:membrane"/>
    <property type="evidence" value="ECO:0007669"/>
    <property type="project" value="InterPro"/>
</dbReference>
<feature type="transmembrane region" description="Helical" evidence="2">
    <location>
        <begin position="184"/>
        <end position="200"/>
    </location>
</feature>
<feature type="transmembrane region" description="Helical" evidence="2">
    <location>
        <begin position="6"/>
        <end position="23"/>
    </location>
</feature>
<dbReference type="RefSeq" id="WP_341799907.1">
    <property type="nucleotide sequence ID" value="NZ_BAAANZ010000004.1"/>
</dbReference>
<feature type="transmembrane region" description="Helical" evidence="2">
    <location>
        <begin position="60"/>
        <end position="82"/>
    </location>
</feature>
<evidence type="ECO:0000259" key="3">
    <source>
        <dbReference type="Pfam" id="PF00892"/>
    </source>
</evidence>
<feature type="transmembrane region" description="Helical" evidence="2">
    <location>
        <begin position="293"/>
        <end position="314"/>
    </location>
</feature>
<protein>
    <submittedName>
        <fullName evidence="4">Putative membrane protein</fullName>
    </submittedName>
</protein>
<feature type="transmembrane region" description="Helical" evidence="2">
    <location>
        <begin position="321"/>
        <end position="338"/>
    </location>
</feature>
<feature type="transmembrane region" description="Helical" evidence="2">
    <location>
        <begin position="89"/>
        <end position="108"/>
    </location>
</feature>
<keyword evidence="2" id="KW-0812">Transmembrane</keyword>
<evidence type="ECO:0000313" key="4">
    <source>
        <dbReference type="EMBL" id="MBB5618186.1"/>
    </source>
</evidence>
<dbReference type="AlphaFoldDB" id="A0A840XIP1"/>
<dbReference type="InterPro" id="IPR037185">
    <property type="entry name" value="EmrE-like"/>
</dbReference>
<name>A0A840XIP1_9MICO</name>
<dbReference type="EMBL" id="JACHBS010000001">
    <property type="protein sequence ID" value="MBB5618186.1"/>
    <property type="molecule type" value="Genomic_DNA"/>
</dbReference>
<feature type="transmembrane region" description="Helical" evidence="2">
    <location>
        <begin position="114"/>
        <end position="134"/>
    </location>
</feature>
<evidence type="ECO:0000256" key="2">
    <source>
        <dbReference type="SAM" id="Phobius"/>
    </source>
</evidence>
<evidence type="ECO:0000256" key="1">
    <source>
        <dbReference type="ARBA" id="ARBA00007362"/>
    </source>
</evidence>
<keyword evidence="2" id="KW-1133">Transmembrane helix</keyword>
<sequence length="339" mass="33658">MLTVVLGLAGALVYGAADFLGGLSARRISALRVTAVGALSGVVLLFAATLVIPGRWSWEAVLWGGISGITGAAAIALLYACLAIGPMSILSPLTAVTSAIVPLTWGLATGSQLGAIAYPAFGLALIAVVLVGFVPSKEAVRPTAAGLVMATASGTLIGAFYILVDQTPDDSGLVPLVANRTVNATIMITLIVALAIIAAARHVRAADAPLAVLDGAHGAPHGLGDAHATGRMGSGIPAAPGSGGTARGGLLRASAAALRGGWRGGFWLAVGCGVLDALANIIVLIGLRVGDLTIVSVLTALYPAGTILLAALVLRERIARLQWVGLALALAASAMLAAA</sequence>
<dbReference type="SUPFAM" id="SSF103481">
    <property type="entry name" value="Multidrug resistance efflux transporter EmrE"/>
    <property type="match status" value="1"/>
</dbReference>
<gene>
    <name evidence="4" type="ORF">BJ959_001682</name>
</gene>
<keyword evidence="2" id="KW-0472">Membrane</keyword>
<comment type="caution">
    <text evidence="4">The sequence shown here is derived from an EMBL/GenBank/DDBJ whole genome shotgun (WGS) entry which is preliminary data.</text>
</comment>
<organism evidence="4 5">
    <name type="scientific">Microcella frigidaquae</name>
    <dbReference type="NCBI Taxonomy" id="424758"/>
    <lineage>
        <taxon>Bacteria</taxon>
        <taxon>Bacillati</taxon>
        <taxon>Actinomycetota</taxon>
        <taxon>Actinomycetes</taxon>
        <taxon>Micrococcales</taxon>
        <taxon>Microbacteriaceae</taxon>
        <taxon>Microcella</taxon>
    </lineage>
</organism>
<dbReference type="InterPro" id="IPR000620">
    <property type="entry name" value="EamA_dom"/>
</dbReference>
<feature type="transmembrane region" description="Helical" evidence="2">
    <location>
        <begin position="146"/>
        <end position="164"/>
    </location>
</feature>
<feature type="transmembrane region" description="Helical" evidence="2">
    <location>
        <begin position="266"/>
        <end position="287"/>
    </location>
</feature>
<evidence type="ECO:0000313" key="5">
    <source>
        <dbReference type="Proteomes" id="UP000552883"/>
    </source>
</evidence>
<dbReference type="Proteomes" id="UP000552883">
    <property type="component" value="Unassembled WGS sequence"/>
</dbReference>
<keyword evidence="5" id="KW-1185">Reference proteome</keyword>
<comment type="similarity">
    <text evidence="1">Belongs to the EamA transporter family.</text>
</comment>
<proteinExistence type="inferred from homology"/>
<accession>A0A840XIP1</accession>
<feature type="domain" description="EamA" evidence="3">
    <location>
        <begin position="264"/>
        <end position="336"/>
    </location>
</feature>
<reference evidence="4 5" key="1">
    <citation type="submission" date="2020-08" db="EMBL/GenBank/DDBJ databases">
        <title>Sequencing the genomes of 1000 actinobacteria strains.</title>
        <authorList>
            <person name="Klenk H.-P."/>
        </authorList>
    </citation>
    <scope>NUCLEOTIDE SEQUENCE [LARGE SCALE GENOMIC DNA]</scope>
    <source>
        <strain evidence="4 5">DSM 23889</strain>
    </source>
</reference>
<dbReference type="Pfam" id="PF00892">
    <property type="entry name" value="EamA"/>
    <property type="match status" value="1"/>
</dbReference>